<keyword evidence="4" id="KW-1133">Transmembrane helix</keyword>
<dbReference type="Gene3D" id="4.10.400.10">
    <property type="entry name" value="Low-density Lipoprotein Receptor"/>
    <property type="match status" value="2"/>
</dbReference>
<keyword evidence="6 9" id="KW-1015">Disulfide bond</keyword>
<accession>A0A915DVK7</accession>
<feature type="domain" description="EGF-like" evidence="10">
    <location>
        <begin position="11"/>
        <end position="49"/>
    </location>
</feature>
<feature type="disulfide bond" evidence="9">
    <location>
        <begin position="76"/>
        <end position="91"/>
    </location>
</feature>
<keyword evidence="11" id="KW-1185">Reference proteome</keyword>
<evidence type="ECO:0000256" key="9">
    <source>
        <dbReference type="PROSITE-ProRule" id="PRU00124"/>
    </source>
</evidence>
<keyword evidence="5" id="KW-0472">Membrane</keyword>
<comment type="subcellular location">
    <subcellularLocation>
        <location evidence="1">Membrane</location>
        <topology evidence="1">Single-pass membrane protein</topology>
    </subcellularLocation>
</comment>
<evidence type="ECO:0000256" key="3">
    <source>
        <dbReference type="ARBA" id="ARBA00022737"/>
    </source>
</evidence>
<dbReference type="SMART" id="SM00192">
    <property type="entry name" value="LDLa"/>
    <property type="match status" value="2"/>
</dbReference>
<sequence length="138" mass="14977">MQPSMDADKNPCHNKNCSHLCILTKNGTSAMCGCSDGYSLSSKDGKTCKPDCKEPSKNVIVCGGSEPKCVNKRYVCDGILHCPDRLDEQNCPERVCPLGQFQCLDDPKNCLVESSAICDGTKQCKDGSDERFCSGKKT</sequence>
<dbReference type="Pfam" id="PF00057">
    <property type="entry name" value="Ldl_recept_a"/>
    <property type="match status" value="2"/>
</dbReference>
<evidence type="ECO:0000256" key="6">
    <source>
        <dbReference type="ARBA" id="ARBA00023157"/>
    </source>
</evidence>
<dbReference type="PROSITE" id="PS01209">
    <property type="entry name" value="LDLRA_1"/>
    <property type="match status" value="1"/>
</dbReference>
<evidence type="ECO:0000313" key="11">
    <source>
        <dbReference type="Proteomes" id="UP000887574"/>
    </source>
</evidence>
<proteinExistence type="predicted"/>
<keyword evidence="8" id="KW-0325">Glycoprotein</keyword>
<dbReference type="InterPro" id="IPR002172">
    <property type="entry name" value="LDrepeatLR_classA_rpt"/>
</dbReference>
<dbReference type="InterPro" id="IPR036055">
    <property type="entry name" value="LDL_receptor-like_sf"/>
</dbReference>
<dbReference type="Proteomes" id="UP000887574">
    <property type="component" value="Unplaced"/>
</dbReference>
<protein>
    <submittedName>
        <fullName evidence="12">EGF-like domain-containing protein</fullName>
    </submittedName>
</protein>
<dbReference type="SUPFAM" id="SSF57424">
    <property type="entry name" value="LDL receptor-like module"/>
    <property type="match status" value="2"/>
</dbReference>
<dbReference type="PRINTS" id="PR00261">
    <property type="entry name" value="LDLRECEPTOR"/>
</dbReference>
<evidence type="ECO:0000256" key="5">
    <source>
        <dbReference type="ARBA" id="ARBA00023136"/>
    </source>
</evidence>
<dbReference type="PANTHER" id="PTHR22722">
    <property type="entry name" value="LOW-DENSITY LIPOPROTEIN RECEPTOR-RELATED PROTEIN 2-RELATED"/>
    <property type="match status" value="1"/>
</dbReference>
<feature type="disulfide bond" evidence="9">
    <location>
        <begin position="118"/>
        <end position="133"/>
    </location>
</feature>
<dbReference type="GO" id="GO:0043235">
    <property type="term" value="C:receptor complex"/>
    <property type="evidence" value="ECO:0007669"/>
    <property type="project" value="TreeGrafter"/>
</dbReference>
<evidence type="ECO:0000256" key="8">
    <source>
        <dbReference type="ARBA" id="ARBA00023180"/>
    </source>
</evidence>
<dbReference type="WBParaSite" id="jg23651">
    <property type="protein sequence ID" value="jg23651"/>
    <property type="gene ID" value="jg23651"/>
</dbReference>
<keyword evidence="2" id="KW-0812">Transmembrane</keyword>
<evidence type="ECO:0000259" key="10">
    <source>
        <dbReference type="SMART" id="SM00181"/>
    </source>
</evidence>
<dbReference type="InterPro" id="IPR051221">
    <property type="entry name" value="LDLR-related"/>
</dbReference>
<dbReference type="InterPro" id="IPR000742">
    <property type="entry name" value="EGF"/>
</dbReference>
<organism evidence="11 12">
    <name type="scientific">Ditylenchus dipsaci</name>
    <dbReference type="NCBI Taxonomy" id="166011"/>
    <lineage>
        <taxon>Eukaryota</taxon>
        <taxon>Metazoa</taxon>
        <taxon>Ecdysozoa</taxon>
        <taxon>Nematoda</taxon>
        <taxon>Chromadorea</taxon>
        <taxon>Rhabditida</taxon>
        <taxon>Tylenchina</taxon>
        <taxon>Tylenchomorpha</taxon>
        <taxon>Sphaerularioidea</taxon>
        <taxon>Anguinidae</taxon>
        <taxon>Anguininae</taxon>
        <taxon>Ditylenchus</taxon>
    </lineage>
</organism>
<keyword evidence="7" id="KW-0675">Receptor</keyword>
<keyword evidence="3" id="KW-0677">Repeat</keyword>
<dbReference type="AlphaFoldDB" id="A0A915DVK7"/>
<evidence type="ECO:0000313" key="12">
    <source>
        <dbReference type="WBParaSite" id="jg23651"/>
    </source>
</evidence>
<reference evidence="12" key="1">
    <citation type="submission" date="2022-11" db="UniProtKB">
        <authorList>
            <consortium name="WormBaseParasite"/>
        </authorList>
    </citation>
    <scope>IDENTIFICATION</scope>
</reference>
<name>A0A915DVK7_9BILA</name>
<dbReference type="PROSITE" id="PS50068">
    <property type="entry name" value="LDLRA_2"/>
    <property type="match status" value="2"/>
</dbReference>
<evidence type="ECO:0000256" key="1">
    <source>
        <dbReference type="ARBA" id="ARBA00004167"/>
    </source>
</evidence>
<dbReference type="InterPro" id="IPR023415">
    <property type="entry name" value="LDLR_class-A_CS"/>
</dbReference>
<dbReference type="SUPFAM" id="SSF57196">
    <property type="entry name" value="EGF/Laminin"/>
    <property type="match status" value="1"/>
</dbReference>
<comment type="caution">
    <text evidence="9">Lacks conserved residue(s) required for the propagation of feature annotation.</text>
</comment>
<dbReference type="SMART" id="SM00181">
    <property type="entry name" value="EGF"/>
    <property type="match status" value="1"/>
</dbReference>
<evidence type="ECO:0000256" key="7">
    <source>
        <dbReference type="ARBA" id="ARBA00023170"/>
    </source>
</evidence>
<evidence type="ECO:0000256" key="2">
    <source>
        <dbReference type="ARBA" id="ARBA00022692"/>
    </source>
</evidence>
<dbReference type="GO" id="GO:0005886">
    <property type="term" value="C:plasma membrane"/>
    <property type="evidence" value="ECO:0007669"/>
    <property type="project" value="TreeGrafter"/>
</dbReference>
<dbReference type="Gene3D" id="2.10.25.10">
    <property type="entry name" value="Laminin"/>
    <property type="match status" value="1"/>
</dbReference>
<evidence type="ECO:0000256" key="4">
    <source>
        <dbReference type="ARBA" id="ARBA00022989"/>
    </source>
</evidence>